<organism evidence="1 2">
    <name type="scientific">Funneliformis geosporum</name>
    <dbReference type="NCBI Taxonomy" id="1117311"/>
    <lineage>
        <taxon>Eukaryota</taxon>
        <taxon>Fungi</taxon>
        <taxon>Fungi incertae sedis</taxon>
        <taxon>Mucoromycota</taxon>
        <taxon>Glomeromycotina</taxon>
        <taxon>Glomeromycetes</taxon>
        <taxon>Glomerales</taxon>
        <taxon>Glomeraceae</taxon>
        <taxon>Funneliformis</taxon>
    </lineage>
</organism>
<reference evidence="1" key="1">
    <citation type="submission" date="2022-08" db="EMBL/GenBank/DDBJ databases">
        <authorList>
            <person name="Kallberg Y."/>
            <person name="Tangrot J."/>
            <person name="Rosling A."/>
        </authorList>
    </citation>
    <scope>NUCLEOTIDE SEQUENCE</scope>
    <source>
        <strain evidence="1">Wild A</strain>
    </source>
</reference>
<dbReference type="Proteomes" id="UP001153678">
    <property type="component" value="Unassembled WGS sequence"/>
</dbReference>
<gene>
    <name evidence="1" type="ORF">FWILDA_LOCUS11870</name>
</gene>
<comment type="caution">
    <text evidence="1">The sequence shown here is derived from an EMBL/GenBank/DDBJ whole genome shotgun (WGS) entry which is preliminary data.</text>
</comment>
<keyword evidence="2" id="KW-1185">Reference proteome</keyword>
<dbReference type="OrthoDB" id="2448374at2759"/>
<evidence type="ECO:0000313" key="2">
    <source>
        <dbReference type="Proteomes" id="UP001153678"/>
    </source>
</evidence>
<dbReference type="AlphaFoldDB" id="A0A9W4WWV1"/>
<dbReference type="EMBL" id="CAMKVN010003556">
    <property type="protein sequence ID" value="CAI2185026.1"/>
    <property type="molecule type" value="Genomic_DNA"/>
</dbReference>
<evidence type="ECO:0000313" key="1">
    <source>
        <dbReference type="EMBL" id="CAI2185026.1"/>
    </source>
</evidence>
<proteinExistence type="predicted"/>
<sequence>MRMKLESAKTNESDLMLAIKITSSGNHKVIVAMLLEYYSNNAEKDTGWMFTVTKALPSLNNRNFESNVKELFYNLALDPKKNM</sequence>
<protein>
    <submittedName>
        <fullName evidence="1">18581_t:CDS:1</fullName>
    </submittedName>
</protein>
<name>A0A9W4WWV1_9GLOM</name>
<accession>A0A9W4WWV1</accession>